<reference evidence="2 3" key="1">
    <citation type="submission" date="2021-04" db="EMBL/GenBank/DDBJ databases">
        <authorList>
            <person name="Bliznina A."/>
        </authorList>
    </citation>
    <scope>NUCLEOTIDE SEQUENCE [LARGE SCALE GENOMIC DNA]</scope>
</reference>
<dbReference type="EMBL" id="OU015569">
    <property type="protein sequence ID" value="CAG5094509.1"/>
    <property type="molecule type" value="Genomic_DNA"/>
</dbReference>
<sequence>MTPGEDPTKNLVHISGSGGAPRTINTESRENYTQLTLDGRIKESHTRYGCNKKKHIPARGAVPGRVPAQPLVHATQPTIEPTPMYQTQFCGVGESKTLSKIY</sequence>
<protein>
    <submittedName>
        <fullName evidence="2">Oidioi.mRNA.OKI2018_I69.XSR.g13623.t1.cds</fullName>
    </submittedName>
</protein>
<organism evidence="2 3">
    <name type="scientific">Oikopleura dioica</name>
    <name type="common">Tunicate</name>
    <dbReference type="NCBI Taxonomy" id="34765"/>
    <lineage>
        <taxon>Eukaryota</taxon>
        <taxon>Metazoa</taxon>
        <taxon>Chordata</taxon>
        <taxon>Tunicata</taxon>
        <taxon>Appendicularia</taxon>
        <taxon>Copelata</taxon>
        <taxon>Oikopleuridae</taxon>
        <taxon>Oikopleura</taxon>
    </lineage>
</organism>
<name>A0ABN7S7F0_OIKDI</name>
<gene>
    <name evidence="2" type="ORF">OKIOD_LOCUS5181</name>
</gene>
<proteinExistence type="predicted"/>
<dbReference type="Proteomes" id="UP001158576">
    <property type="component" value="Chromosome XSR"/>
</dbReference>
<feature type="region of interest" description="Disordered" evidence="1">
    <location>
        <begin position="1"/>
        <end position="30"/>
    </location>
</feature>
<feature type="region of interest" description="Disordered" evidence="1">
    <location>
        <begin position="55"/>
        <end position="79"/>
    </location>
</feature>
<keyword evidence="3" id="KW-1185">Reference proteome</keyword>
<evidence type="ECO:0000256" key="1">
    <source>
        <dbReference type="SAM" id="MobiDB-lite"/>
    </source>
</evidence>
<evidence type="ECO:0000313" key="2">
    <source>
        <dbReference type="EMBL" id="CAG5094509.1"/>
    </source>
</evidence>
<accession>A0ABN7S7F0</accession>
<evidence type="ECO:0000313" key="3">
    <source>
        <dbReference type="Proteomes" id="UP001158576"/>
    </source>
</evidence>